<protein>
    <submittedName>
        <fullName evidence="1">Uncharacterized protein</fullName>
    </submittedName>
</protein>
<name>A0A0A9G8S5_ARUDO</name>
<organism evidence="1">
    <name type="scientific">Arundo donax</name>
    <name type="common">Giant reed</name>
    <name type="synonym">Donax arundinaceus</name>
    <dbReference type="NCBI Taxonomy" id="35708"/>
    <lineage>
        <taxon>Eukaryota</taxon>
        <taxon>Viridiplantae</taxon>
        <taxon>Streptophyta</taxon>
        <taxon>Embryophyta</taxon>
        <taxon>Tracheophyta</taxon>
        <taxon>Spermatophyta</taxon>
        <taxon>Magnoliopsida</taxon>
        <taxon>Liliopsida</taxon>
        <taxon>Poales</taxon>
        <taxon>Poaceae</taxon>
        <taxon>PACMAD clade</taxon>
        <taxon>Arundinoideae</taxon>
        <taxon>Arundineae</taxon>
        <taxon>Arundo</taxon>
    </lineage>
</organism>
<sequence>MWALSKTATVMTVQGSNTSHVYCSFHCGASVLSSVRVRTHLAPYLATQ</sequence>
<dbReference type="AlphaFoldDB" id="A0A0A9G8S5"/>
<reference evidence="1" key="2">
    <citation type="journal article" date="2015" name="Data Brief">
        <title>Shoot transcriptome of the giant reed, Arundo donax.</title>
        <authorList>
            <person name="Barrero R.A."/>
            <person name="Guerrero F.D."/>
            <person name="Moolhuijzen P."/>
            <person name="Goolsby J.A."/>
            <person name="Tidwell J."/>
            <person name="Bellgard S.E."/>
            <person name="Bellgard M.I."/>
        </authorList>
    </citation>
    <scope>NUCLEOTIDE SEQUENCE</scope>
    <source>
        <tissue evidence="1">Shoot tissue taken approximately 20 cm above the soil surface</tissue>
    </source>
</reference>
<dbReference type="EMBL" id="GBRH01176421">
    <property type="protein sequence ID" value="JAE21475.1"/>
    <property type="molecule type" value="Transcribed_RNA"/>
</dbReference>
<reference evidence="1" key="1">
    <citation type="submission" date="2014-09" db="EMBL/GenBank/DDBJ databases">
        <authorList>
            <person name="Magalhaes I.L.F."/>
            <person name="Oliveira U."/>
            <person name="Santos F.R."/>
            <person name="Vidigal T.H.D.A."/>
            <person name="Brescovit A.D."/>
            <person name="Santos A.J."/>
        </authorList>
    </citation>
    <scope>NUCLEOTIDE SEQUENCE</scope>
    <source>
        <tissue evidence="1">Shoot tissue taken approximately 20 cm above the soil surface</tissue>
    </source>
</reference>
<evidence type="ECO:0000313" key="1">
    <source>
        <dbReference type="EMBL" id="JAE21475.1"/>
    </source>
</evidence>
<proteinExistence type="predicted"/>
<accession>A0A0A9G8S5</accession>